<dbReference type="InterPro" id="IPR025154">
    <property type="entry name" value="Put_metallopeptidase_dom"/>
</dbReference>
<name>A0ABX5SKG0_9LACO</name>
<dbReference type="Proteomes" id="UP000295756">
    <property type="component" value="Chromosome"/>
</dbReference>
<evidence type="ECO:0000259" key="2">
    <source>
        <dbReference type="Pfam" id="PF13203"/>
    </source>
</evidence>
<dbReference type="EMBL" id="CP037939">
    <property type="protein sequence ID" value="QBR47021.1"/>
    <property type="molecule type" value="Genomic_DNA"/>
</dbReference>
<dbReference type="PANTHER" id="PTHR38730">
    <property type="entry name" value="SLL7028 PROTEIN"/>
    <property type="match status" value="1"/>
</dbReference>
<feature type="domain" description="Putative metallopeptidase" evidence="2">
    <location>
        <begin position="15"/>
        <end position="177"/>
    </location>
</feature>
<evidence type="ECO:0000259" key="1">
    <source>
        <dbReference type="Pfam" id="PF09967"/>
    </source>
</evidence>
<reference evidence="3 4" key="1">
    <citation type="submission" date="2019-03" db="EMBL/GenBank/DDBJ databases">
        <title>Complete Genome Sequence of Leuconostoc kimchii strain NKJ218 Isolated from Homemade Kimchi.</title>
        <authorList>
            <person name="Jung J.Y."/>
            <person name="Jin H.M."/>
            <person name="Jung J.-W."/>
            <person name="Lee S.-Y."/>
            <person name="Ryu B.-G."/>
            <person name="Han S.-S."/>
            <person name="Kang H.K."/>
            <person name="Choi H.W."/>
            <person name="Chung E.J."/>
            <person name="Choi K.-M."/>
        </authorList>
    </citation>
    <scope>NUCLEOTIDE SEQUENCE [LARGE SCALE GENOMIC DNA]</scope>
    <source>
        <strain evidence="3 4">NKJ218</strain>
    </source>
</reference>
<dbReference type="RefSeq" id="WP_013103152.1">
    <property type="nucleotide sequence ID" value="NZ_CP037939.1"/>
</dbReference>
<dbReference type="Pfam" id="PF09967">
    <property type="entry name" value="DUF2201"/>
    <property type="match status" value="1"/>
</dbReference>
<dbReference type="InterPro" id="IPR018698">
    <property type="entry name" value="VWA-like_dom"/>
</dbReference>
<dbReference type="PANTHER" id="PTHR38730:SF1">
    <property type="entry name" value="SLL7028 PROTEIN"/>
    <property type="match status" value="1"/>
</dbReference>
<evidence type="ECO:0000313" key="3">
    <source>
        <dbReference type="EMBL" id="QBR47021.1"/>
    </source>
</evidence>
<feature type="domain" description="VWA-like" evidence="1">
    <location>
        <begin position="264"/>
        <end position="385"/>
    </location>
</feature>
<dbReference type="Pfam" id="PF13203">
    <property type="entry name" value="DUF2201_N"/>
    <property type="match status" value="1"/>
</dbReference>
<keyword evidence="4" id="KW-1185">Reference proteome</keyword>
<accession>A0ABX5SKG0</accession>
<sequence>MNSSQTNNLIIDGIKTLLDEAPFYGHVIMNLSREMDVNAQNALSLKWQAHQWLLVINPKILTQLLTNHKQIALALAHEALHIIWQHPLRYAKERRQNNVVDIGTDIAVNQYLPQTLGELPHAMTLQTIFDMSGKLLPLHEDSSTYMALVAQLFDNVPSLGQDNVDGHGSWSSIGTATEESAAALALVIKKADEDTKLSGRGKIDSRVQQQIDEIVVPKRHWRSVLRMGLSQMPNKRQSSRARFNRRQAYRLDLLGEISTYDAQVAVFIDNSASISNQQVGQMLATVLQLTQQLDADVRVFSFDTQVHDIKKVTKWVRHAGGGTTFQCIFDTLLERQFNPMQTVVIILTDGEGEKSQLKTKFKHVYWLLPPQKTLSIQKPFGQILRF</sequence>
<dbReference type="InterPro" id="IPR036465">
    <property type="entry name" value="vWFA_dom_sf"/>
</dbReference>
<evidence type="ECO:0000313" key="4">
    <source>
        <dbReference type="Proteomes" id="UP000295756"/>
    </source>
</evidence>
<gene>
    <name evidence="3" type="ORF">EW139_02360</name>
</gene>
<organism evidence="3 4">
    <name type="scientific">Leuconostoc kimchii</name>
    <dbReference type="NCBI Taxonomy" id="136609"/>
    <lineage>
        <taxon>Bacteria</taxon>
        <taxon>Bacillati</taxon>
        <taxon>Bacillota</taxon>
        <taxon>Bacilli</taxon>
        <taxon>Lactobacillales</taxon>
        <taxon>Lactobacillaceae</taxon>
        <taxon>Leuconostoc</taxon>
    </lineage>
</organism>
<protein>
    <submittedName>
        <fullName evidence="3">Peptidase</fullName>
    </submittedName>
</protein>
<dbReference type="SUPFAM" id="SSF53300">
    <property type="entry name" value="vWA-like"/>
    <property type="match status" value="1"/>
</dbReference>
<proteinExistence type="predicted"/>